<gene>
    <name evidence="2" type="ORF">SAMN04488082_11385</name>
</gene>
<evidence type="ECO:0000313" key="3">
    <source>
        <dbReference type="Proteomes" id="UP000198635"/>
    </source>
</evidence>
<feature type="transmembrane region" description="Helical" evidence="1">
    <location>
        <begin position="65"/>
        <end position="87"/>
    </location>
</feature>
<name>A0A1I3WK90_9BACT</name>
<accession>A0A1I3WK90</accession>
<dbReference type="AlphaFoldDB" id="A0A1I3WK90"/>
<dbReference type="RefSeq" id="WP_092376292.1">
    <property type="nucleotide sequence ID" value="NZ_FORX01000013.1"/>
</dbReference>
<protein>
    <recommendedName>
        <fullName evidence="4">DUF2721 domain-containing protein</fullName>
    </recommendedName>
</protein>
<dbReference type="Proteomes" id="UP000198635">
    <property type="component" value="Unassembled WGS sequence"/>
</dbReference>
<reference evidence="3" key="1">
    <citation type="submission" date="2016-10" db="EMBL/GenBank/DDBJ databases">
        <authorList>
            <person name="Varghese N."/>
            <person name="Submissions S."/>
        </authorList>
    </citation>
    <scope>NUCLEOTIDE SEQUENCE [LARGE SCALE GENOMIC DNA]</scope>
    <source>
        <strain evidence="3">DSM 5918</strain>
    </source>
</reference>
<feature type="transmembrane region" description="Helical" evidence="1">
    <location>
        <begin position="93"/>
        <end position="110"/>
    </location>
</feature>
<dbReference type="STRING" id="52560.SAMN04488082_11385"/>
<organism evidence="2 3">
    <name type="scientific">Desulfomicrobium apsheronum</name>
    <dbReference type="NCBI Taxonomy" id="52560"/>
    <lineage>
        <taxon>Bacteria</taxon>
        <taxon>Pseudomonadati</taxon>
        <taxon>Thermodesulfobacteriota</taxon>
        <taxon>Desulfovibrionia</taxon>
        <taxon>Desulfovibrionales</taxon>
        <taxon>Desulfomicrobiaceae</taxon>
        <taxon>Desulfomicrobium</taxon>
    </lineage>
</organism>
<dbReference type="Pfam" id="PF11026">
    <property type="entry name" value="DUF2721"/>
    <property type="match status" value="1"/>
</dbReference>
<dbReference type="EMBL" id="FORX01000013">
    <property type="protein sequence ID" value="SFK07770.1"/>
    <property type="molecule type" value="Genomic_DNA"/>
</dbReference>
<evidence type="ECO:0008006" key="4">
    <source>
        <dbReference type="Google" id="ProtNLM"/>
    </source>
</evidence>
<keyword evidence="1" id="KW-0812">Transmembrane</keyword>
<sequence length="137" mass="15328">MEITLTTPALLFSTISLILLAFTNRFLALGSRIRTLYDRYQDNHGSSLLAQIENMRLRVNLIRLMQLYGVVSLFLCVLCMFCLFAGLVTLGKFLFGLSLLALLVSLGLSTREIHISTQALNIQLESLSLSQEESDAR</sequence>
<evidence type="ECO:0000313" key="2">
    <source>
        <dbReference type="EMBL" id="SFK07770.1"/>
    </source>
</evidence>
<keyword evidence="3" id="KW-1185">Reference proteome</keyword>
<feature type="transmembrane region" description="Helical" evidence="1">
    <location>
        <begin position="6"/>
        <end position="27"/>
    </location>
</feature>
<keyword evidence="1" id="KW-0472">Membrane</keyword>
<evidence type="ECO:0000256" key="1">
    <source>
        <dbReference type="SAM" id="Phobius"/>
    </source>
</evidence>
<keyword evidence="1" id="KW-1133">Transmembrane helix</keyword>
<dbReference type="InterPro" id="IPR021279">
    <property type="entry name" value="DUF2721"/>
</dbReference>
<dbReference type="OrthoDB" id="9813525at2"/>
<proteinExistence type="predicted"/>